<dbReference type="STRING" id="1353952.A0A165FBB3"/>
<evidence type="ECO:0000313" key="4">
    <source>
        <dbReference type="Proteomes" id="UP000076842"/>
    </source>
</evidence>
<keyword evidence="4" id="KW-1185">Reference proteome</keyword>
<feature type="chain" id="PRO_5007857631" evidence="1">
    <location>
        <begin position="27"/>
        <end position="397"/>
    </location>
</feature>
<dbReference type="Proteomes" id="UP000076842">
    <property type="component" value="Unassembled WGS sequence"/>
</dbReference>
<organism evidence="3 4">
    <name type="scientific">Calocera cornea HHB12733</name>
    <dbReference type="NCBI Taxonomy" id="1353952"/>
    <lineage>
        <taxon>Eukaryota</taxon>
        <taxon>Fungi</taxon>
        <taxon>Dikarya</taxon>
        <taxon>Basidiomycota</taxon>
        <taxon>Agaricomycotina</taxon>
        <taxon>Dacrymycetes</taxon>
        <taxon>Dacrymycetales</taxon>
        <taxon>Dacrymycetaceae</taxon>
        <taxon>Calocera</taxon>
    </lineage>
</organism>
<evidence type="ECO:0000313" key="3">
    <source>
        <dbReference type="EMBL" id="KZT56502.1"/>
    </source>
</evidence>
<dbReference type="SUPFAM" id="SSF63829">
    <property type="entry name" value="Calcium-dependent phosphotriesterase"/>
    <property type="match status" value="1"/>
</dbReference>
<gene>
    <name evidence="3" type="ORF">CALCODRAFT_497266</name>
</gene>
<dbReference type="EMBL" id="KV423976">
    <property type="protein sequence ID" value="KZT56502.1"/>
    <property type="molecule type" value="Genomic_DNA"/>
</dbReference>
<proteinExistence type="predicted"/>
<dbReference type="Gene3D" id="2.120.10.30">
    <property type="entry name" value="TolB, C-terminal domain"/>
    <property type="match status" value="1"/>
</dbReference>
<dbReference type="AlphaFoldDB" id="A0A165FBB3"/>
<reference evidence="3 4" key="1">
    <citation type="journal article" date="2016" name="Mol. Biol. Evol.">
        <title>Comparative Genomics of Early-Diverging Mushroom-Forming Fungi Provides Insights into the Origins of Lignocellulose Decay Capabilities.</title>
        <authorList>
            <person name="Nagy L.G."/>
            <person name="Riley R."/>
            <person name="Tritt A."/>
            <person name="Adam C."/>
            <person name="Daum C."/>
            <person name="Floudas D."/>
            <person name="Sun H."/>
            <person name="Yadav J.S."/>
            <person name="Pangilinan J."/>
            <person name="Larsson K.H."/>
            <person name="Matsuura K."/>
            <person name="Barry K."/>
            <person name="Labutti K."/>
            <person name="Kuo R."/>
            <person name="Ohm R.A."/>
            <person name="Bhattacharya S.S."/>
            <person name="Shirouzu T."/>
            <person name="Yoshinaga Y."/>
            <person name="Martin F.M."/>
            <person name="Grigoriev I.V."/>
            <person name="Hibbett D.S."/>
        </authorList>
    </citation>
    <scope>NUCLEOTIDE SEQUENCE [LARGE SCALE GENOMIC DNA]</scope>
    <source>
        <strain evidence="3 4">HHB12733</strain>
    </source>
</reference>
<feature type="signal peptide" evidence="1">
    <location>
        <begin position="1"/>
        <end position="26"/>
    </location>
</feature>
<dbReference type="InterPro" id="IPR052988">
    <property type="entry name" value="Oryzine_lactonohydrolase"/>
</dbReference>
<evidence type="ECO:0000259" key="2">
    <source>
        <dbReference type="Pfam" id="PF08450"/>
    </source>
</evidence>
<dbReference type="PANTHER" id="PTHR47064:SF2">
    <property type="entry name" value="SMP-30_GLUCONOLACTONASE_LRE-LIKE REGION DOMAIN-CONTAINING PROTEIN-RELATED"/>
    <property type="match status" value="1"/>
</dbReference>
<dbReference type="PANTHER" id="PTHR47064">
    <property type="entry name" value="PUTATIVE (AFU_ORTHOLOGUE AFUA_1G08990)-RELATED"/>
    <property type="match status" value="1"/>
</dbReference>
<dbReference type="OrthoDB" id="423498at2759"/>
<dbReference type="InParanoid" id="A0A165FBB3"/>
<dbReference type="Pfam" id="PF08450">
    <property type="entry name" value="SGL"/>
    <property type="match status" value="1"/>
</dbReference>
<dbReference type="InterPro" id="IPR013658">
    <property type="entry name" value="SGL"/>
</dbReference>
<sequence length="397" mass="43923">MTGRISPVCRALSSFAVLALSTVCAAWTIPPQSVYIDQTQYNVLGDNSPLFRAPTGYFNPQNLTPPFFQIFNEGFFHLLGDSPSITLITENDSYAFAHEAPVYLAEKNELWFSSNDGGPLGMSDWYTTNKIWKINLDEAELGNATLYEVPVSPPLEMTNGGTLYVDGQPLFIQSGRAELPPTLAIVNPYPPYNSTIILDNFYGRQFNSLNDVKIHPVSKAIFFTDVTYGWLNQFRPLPLLPNQVYRFDPISGAVRVVADGFDRCNGIAFSTDGSLAYIADTGASGGFLGNNATEPATIYEFDVDPRTQRFLNRRVFAYIDTGVPDGIQLDAEGNIYTGTGDGVQIWNPNGVLLGKIFTESTVAEMIFVGNGRMIVLDETKLYLVRFAAQEHSLNYWS</sequence>
<accession>A0A165FBB3</accession>
<feature type="domain" description="SMP-30/Gluconolactonase/LRE-like region" evidence="2">
    <location>
        <begin position="194"/>
        <end position="371"/>
    </location>
</feature>
<name>A0A165FBB3_9BASI</name>
<dbReference type="InterPro" id="IPR011042">
    <property type="entry name" value="6-blade_b-propeller_TolB-like"/>
</dbReference>
<evidence type="ECO:0000256" key="1">
    <source>
        <dbReference type="SAM" id="SignalP"/>
    </source>
</evidence>
<keyword evidence="1" id="KW-0732">Signal</keyword>
<protein>
    <submittedName>
        <fullName evidence="3">Calcium-dependent phosphotriesterase</fullName>
    </submittedName>
</protein>